<feature type="domain" description="TF-B3" evidence="6">
    <location>
        <begin position="3"/>
        <end position="106"/>
    </location>
</feature>
<dbReference type="Gene3D" id="2.40.330.10">
    <property type="entry name" value="DNA-binding pseudobarrel domain"/>
    <property type="match status" value="1"/>
</dbReference>
<keyword evidence="3" id="KW-0238">DNA-binding</keyword>
<keyword evidence="8" id="KW-1185">Reference proteome</keyword>
<evidence type="ECO:0000256" key="1">
    <source>
        <dbReference type="ARBA" id="ARBA00004123"/>
    </source>
</evidence>
<proteinExistence type="predicted"/>
<organism evidence="7 8">
    <name type="scientific">Jatropha curcas</name>
    <name type="common">Barbados nut</name>
    <dbReference type="NCBI Taxonomy" id="180498"/>
    <lineage>
        <taxon>Eukaryota</taxon>
        <taxon>Viridiplantae</taxon>
        <taxon>Streptophyta</taxon>
        <taxon>Embryophyta</taxon>
        <taxon>Tracheophyta</taxon>
        <taxon>Spermatophyta</taxon>
        <taxon>Magnoliopsida</taxon>
        <taxon>eudicotyledons</taxon>
        <taxon>Gunneridae</taxon>
        <taxon>Pentapetalae</taxon>
        <taxon>rosids</taxon>
        <taxon>fabids</taxon>
        <taxon>Malpighiales</taxon>
        <taxon>Euphorbiaceae</taxon>
        <taxon>Crotonoideae</taxon>
        <taxon>Jatropheae</taxon>
        <taxon>Jatropha</taxon>
    </lineage>
</organism>
<dbReference type="InterPro" id="IPR003340">
    <property type="entry name" value="B3_DNA-bd"/>
</dbReference>
<dbReference type="PROSITE" id="PS50863">
    <property type="entry name" value="B3"/>
    <property type="match status" value="1"/>
</dbReference>
<dbReference type="AlphaFoldDB" id="A0A067KRR4"/>
<evidence type="ECO:0000256" key="3">
    <source>
        <dbReference type="ARBA" id="ARBA00023125"/>
    </source>
</evidence>
<dbReference type="Proteomes" id="UP000027138">
    <property type="component" value="Unassembled WGS sequence"/>
</dbReference>
<name>A0A067KRR4_JATCU</name>
<keyword evidence="4" id="KW-0804">Transcription</keyword>
<gene>
    <name evidence="7" type="ORF">JCGZ_04959</name>
</gene>
<dbReference type="Pfam" id="PF02362">
    <property type="entry name" value="B3"/>
    <property type="match status" value="1"/>
</dbReference>
<evidence type="ECO:0000313" key="7">
    <source>
        <dbReference type="EMBL" id="KDP38802.1"/>
    </source>
</evidence>
<dbReference type="CDD" id="cd10017">
    <property type="entry name" value="B3_DNA"/>
    <property type="match status" value="1"/>
</dbReference>
<evidence type="ECO:0000313" key="8">
    <source>
        <dbReference type="Proteomes" id="UP000027138"/>
    </source>
</evidence>
<evidence type="ECO:0000256" key="5">
    <source>
        <dbReference type="ARBA" id="ARBA00023242"/>
    </source>
</evidence>
<comment type="subcellular location">
    <subcellularLocation>
        <location evidence="1">Nucleus</location>
    </subcellularLocation>
</comment>
<sequence>MDILCEKSLTKTDLEHQFVVPIDFLKKHAVRDENGDLKKKIPSFDRDGQEWKFQLAIRKDGHPKPTLTPASWHPFVKHFGLQEGDVVRFYIIRNEGARKIQIQAWREIVILGTSAWAEVEKV</sequence>
<protein>
    <recommendedName>
        <fullName evidence="6">TF-B3 domain-containing protein</fullName>
    </recommendedName>
</protein>
<evidence type="ECO:0000256" key="2">
    <source>
        <dbReference type="ARBA" id="ARBA00023015"/>
    </source>
</evidence>
<keyword evidence="2" id="KW-0805">Transcription regulation</keyword>
<evidence type="ECO:0000259" key="6">
    <source>
        <dbReference type="PROSITE" id="PS50863"/>
    </source>
</evidence>
<dbReference type="GO" id="GO:0003677">
    <property type="term" value="F:DNA binding"/>
    <property type="evidence" value="ECO:0007669"/>
    <property type="project" value="UniProtKB-KW"/>
</dbReference>
<dbReference type="OrthoDB" id="954231at2759"/>
<keyword evidence="5" id="KW-0539">Nucleus</keyword>
<dbReference type="EMBL" id="KK914355">
    <property type="protein sequence ID" value="KDP38802.1"/>
    <property type="molecule type" value="Genomic_DNA"/>
</dbReference>
<evidence type="ECO:0000256" key="4">
    <source>
        <dbReference type="ARBA" id="ARBA00023163"/>
    </source>
</evidence>
<reference evidence="7 8" key="1">
    <citation type="journal article" date="2014" name="PLoS ONE">
        <title>Global Analysis of Gene Expression Profiles in Physic Nut (Jatropha curcas L.) Seedlings Exposed to Salt Stress.</title>
        <authorList>
            <person name="Zhang L."/>
            <person name="Zhang C."/>
            <person name="Wu P."/>
            <person name="Chen Y."/>
            <person name="Li M."/>
            <person name="Jiang H."/>
            <person name="Wu G."/>
        </authorList>
    </citation>
    <scope>NUCLEOTIDE SEQUENCE [LARGE SCALE GENOMIC DNA]</scope>
    <source>
        <strain evidence="8">cv. GZQX0401</strain>
        <tissue evidence="7">Young leaves</tissue>
    </source>
</reference>
<dbReference type="InterPro" id="IPR015300">
    <property type="entry name" value="DNA-bd_pseudobarrel_sf"/>
</dbReference>
<dbReference type="SUPFAM" id="SSF101936">
    <property type="entry name" value="DNA-binding pseudobarrel domain"/>
    <property type="match status" value="1"/>
</dbReference>
<dbReference type="GO" id="GO:0005634">
    <property type="term" value="C:nucleus"/>
    <property type="evidence" value="ECO:0007669"/>
    <property type="project" value="UniProtKB-SubCell"/>
</dbReference>
<accession>A0A067KRR4</accession>